<dbReference type="InterPro" id="IPR005491">
    <property type="entry name" value="ENT_dom"/>
</dbReference>
<evidence type="ECO:0000313" key="5">
    <source>
        <dbReference type="EMBL" id="PKA64687.1"/>
    </source>
</evidence>
<reference evidence="5 6" key="1">
    <citation type="journal article" date="2017" name="Nature">
        <title>The Apostasia genome and the evolution of orchids.</title>
        <authorList>
            <person name="Zhang G.Q."/>
            <person name="Liu K.W."/>
            <person name="Li Z."/>
            <person name="Lohaus R."/>
            <person name="Hsiao Y.Y."/>
            <person name="Niu S.C."/>
            <person name="Wang J.Y."/>
            <person name="Lin Y.C."/>
            <person name="Xu Q."/>
            <person name="Chen L.J."/>
            <person name="Yoshida K."/>
            <person name="Fujiwara S."/>
            <person name="Wang Z.W."/>
            <person name="Zhang Y.Q."/>
            <person name="Mitsuda N."/>
            <person name="Wang M."/>
            <person name="Liu G.H."/>
            <person name="Pecoraro L."/>
            <person name="Huang H.X."/>
            <person name="Xiao X.J."/>
            <person name="Lin M."/>
            <person name="Wu X.Y."/>
            <person name="Wu W.L."/>
            <person name="Chen Y.Y."/>
            <person name="Chang S.B."/>
            <person name="Sakamoto S."/>
            <person name="Ohme-Takagi M."/>
            <person name="Yagi M."/>
            <person name="Zeng S.J."/>
            <person name="Shen C.Y."/>
            <person name="Yeh C.M."/>
            <person name="Luo Y.B."/>
            <person name="Tsai W.C."/>
            <person name="Van de Peer Y."/>
            <person name="Liu Z.J."/>
        </authorList>
    </citation>
    <scope>NUCLEOTIDE SEQUENCE [LARGE SCALE GENOMIC DNA]</scope>
    <source>
        <strain evidence="6">cv. Shenzhen</strain>
        <tissue evidence="5">Stem</tissue>
    </source>
</reference>
<dbReference type="AlphaFoldDB" id="A0A2I0BA61"/>
<sequence length="395" mass="44943">MIFKKGIEVEVLEKERVHLGSWRSGRIVSGNGHTYVVRWSVCSSDAGALMKVPRKLLRPCPPPIDKTSWNIGDFVEVFVDGFWNLAEVVRSLGWNFFAVRLLGSSVEIIARPFQLRVPQTWKDNRWIAFQKEHVECKNAGGNNKPSKKQMIYVEVQQFEGKLQFAAHYPRDQPSSGRKRKRQRLCGAVDPPRKASKEKEINKQVRCYKLTLKNLTKQQHEKVDDVGSPQKPYGEKLMNAALKHKPVGLGQTGENFENPFANSSSSLPAGFNLPNAESVASSVGSCSATNISYRSFDHRARPRHGLCDHPDDAESFCSYSMEPYLLREQEISKEIHRLELDAYRTTLRSLYASGSLTWKKESLLTDLRLALHISNDEYISELKPLMSTRTLMDRCM</sequence>
<dbReference type="Proteomes" id="UP000236161">
    <property type="component" value="Unassembled WGS sequence"/>
</dbReference>
<evidence type="ECO:0000259" key="4">
    <source>
        <dbReference type="PROSITE" id="PS51138"/>
    </source>
</evidence>
<dbReference type="SUPFAM" id="SSF158639">
    <property type="entry name" value="ENT-like"/>
    <property type="match status" value="1"/>
</dbReference>
<name>A0A2I0BA61_9ASPA</name>
<evidence type="ECO:0000256" key="2">
    <source>
        <dbReference type="ARBA" id="ARBA00023242"/>
    </source>
</evidence>
<dbReference type="InterPro" id="IPR014002">
    <property type="entry name" value="Agenet_dom_plant"/>
</dbReference>
<evidence type="ECO:0000256" key="1">
    <source>
        <dbReference type="ARBA" id="ARBA00004123"/>
    </source>
</evidence>
<dbReference type="SMART" id="SM00743">
    <property type="entry name" value="Agenet"/>
    <property type="match status" value="2"/>
</dbReference>
<dbReference type="OrthoDB" id="663550at2759"/>
<dbReference type="InterPro" id="IPR036142">
    <property type="entry name" value="ENT_dom-like_sf"/>
</dbReference>
<organism evidence="5 6">
    <name type="scientific">Apostasia shenzhenica</name>
    <dbReference type="NCBI Taxonomy" id="1088818"/>
    <lineage>
        <taxon>Eukaryota</taxon>
        <taxon>Viridiplantae</taxon>
        <taxon>Streptophyta</taxon>
        <taxon>Embryophyta</taxon>
        <taxon>Tracheophyta</taxon>
        <taxon>Spermatophyta</taxon>
        <taxon>Magnoliopsida</taxon>
        <taxon>Liliopsida</taxon>
        <taxon>Asparagales</taxon>
        <taxon>Orchidaceae</taxon>
        <taxon>Apostasioideae</taxon>
        <taxon>Apostasia</taxon>
    </lineage>
</organism>
<dbReference type="PROSITE" id="PS51138">
    <property type="entry name" value="ENT"/>
    <property type="match status" value="1"/>
</dbReference>
<dbReference type="GO" id="GO:0005634">
    <property type="term" value="C:nucleus"/>
    <property type="evidence" value="ECO:0007669"/>
    <property type="project" value="UniProtKB-SubCell"/>
</dbReference>
<comment type="subcellular location">
    <subcellularLocation>
        <location evidence="1">Nucleus</location>
    </subcellularLocation>
</comment>
<dbReference type="PANTHER" id="PTHR31917:SF5">
    <property type="entry name" value="OS02G0204500 PROTEIN"/>
    <property type="match status" value="1"/>
</dbReference>
<protein>
    <recommendedName>
        <fullName evidence="4">ENT domain-containing protein</fullName>
    </recommendedName>
</protein>
<evidence type="ECO:0000256" key="3">
    <source>
        <dbReference type="SAM" id="MobiDB-lite"/>
    </source>
</evidence>
<proteinExistence type="predicted"/>
<dbReference type="Pfam" id="PF03735">
    <property type="entry name" value="ENT"/>
    <property type="match status" value="1"/>
</dbReference>
<dbReference type="Pfam" id="PF05641">
    <property type="entry name" value="Agenet"/>
    <property type="match status" value="1"/>
</dbReference>
<dbReference type="InterPro" id="IPR008395">
    <property type="entry name" value="Agenet-like_dom"/>
</dbReference>
<keyword evidence="6" id="KW-1185">Reference proteome</keyword>
<dbReference type="Gene3D" id="1.10.1240.40">
    <property type="entry name" value="ENT domain"/>
    <property type="match status" value="1"/>
</dbReference>
<feature type="domain" description="ENT" evidence="4">
    <location>
        <begin position="330"/>
        <end position="395"/>
    </location>
</feature>
<dbReference type="EMBL" id="KZ451903">
    <property type="protein sequence ID" value="PKA64687.1"/>
    <property type="molecule type" value="Genomic_DNA"/>
</dbReference>
<accession>A0A2I0BA61</accession>
<gene>
    <name evidence="5" type="ORF">AXF42_Ash007434</name>
</gene>
<keyword evidence="2" id="KW-0539">Nucleus</keyword>
<dbReference type="SMART" id="SM01191">
    <property type="entry name" value="ENT"/>
    <property type="match status" value="1"/>
</dbReference>
<dbReference type="PANTHER" id="PTHR31917">
    <property type="entry name" value="AGENET DOMAIN-CONTAINING PROTEIN-RELATED"/>
    <property type="match status" value="1"/>
</dbReference>
<dbReference type="STRING" id="1088818.A0A2I0BA61"/>
<feature type="region of interest" description="Disordered" evidence="3">
    <location>
        <begin position="169"/>
        <end position="197"/>
    </location>
</feature>
<evidence type="ECO:0000313" key="6">
    <source>
        <dbReference type="Proteomes" id="UP000236161"/>
    </source>
</evidence>